<dbReference type="Pfam" id="PF00612">
    <property type="entry name" value="IQ"/>
    <property type="match status" value="1"/>
</dbReference>
<accession>A0A6G1PEM9</accession>
<dbReference type="CDD" id="cd23767">
    <property type="entry name" value="IQCD"/>
    <property type="match status" value="1"/>
</dbReference>
<dbReference type="Proteomes" id="UP000503349">
    <property type="component" value="Chromosome 4"/>
</dbReference>
<feature type="domain" description="IQCH-like ATP-grasp" evidence="1">
    <location>
        <begin position="506"/>
        <end position="674"/>
    </location>
</feature>
<dbReference type="Pfam" id="PF24923">
    <property type="entry name" value="ATP-grasp_IQCH"/>
    <property type="match status" value="1"/>
</dbReference>
<evidence type="ECO:0000259" key="1">
    <source>
        <dbReference type="Pfam" id="PF24923"/>
    </source>
</evidence>
<protein>
    <submittedName>
        <fullName evidence="2">IQ motif-containing protein H</fullName>
    </submittedName>
</protein>
<dbReference type="PANTHER" id="PTHR14465:SF0">
    <property type="entry name" value="IQ DOMAIN-CONTAINING PROTEIN H"/>
    <property type="match status" value="1"/>
</dbReference>
<dbReference type="AlphaFoldDB" id="A0A6G1PEM9"/>
<dbReference type="InterPro" id="IPR038752">
    <property type="entry name" value="IQCH"/>
</dbReference>
<evidence type="ECO:0000313" key="3">
    <source>
        <dbReference type="Proteomes" id="UP000503349"/>
    </source>
</evidence>
<dbReference type="PROSITE" id="PS50096">
    <property type="entry name" value="IQ"/>
    <property type="match status" value="1"/>
</dbReference>
<sequence>MDIVSLRKRFNKQKTLHRKPPIKSIRDVGPPRKLPSVVSPVKKCQIHVYLLNLLIQHKDASFHPRDTLCYSSFSLLTVFYKGQLTCLIGLKSRCHKKLKWKSEPGSTCNTTGREFTTPWITKTPPPSTTSKSMDHGGLMQDHNYLPKSPQNLTVQPPFNVIKYPFTIINGRVNPMAVDFYYFKQSYSLSWSRVVFSLEALEKLLRDFAVPLAKVIGERLVELGHNLNIGWRKVPPVISLLSVLENWEEVLDLVLQPGQRYKGEGGTEAAAILIQSCWRRHVARTAYLCHCRRKWAARTIAISWWMHMQMRRVRKALQARRFRQLENYRSRAQSQRLNLKGFDILQNTQISRLCDIRDGNVEVIYVCPRHLQEDILHYYTSLLKGDGATVEFDTKTTEAPSGIKRFIILTPEALDYFPTQNMCLSTLLKYSPHTLKRIRNLIQGKRAYIVGGVAHVDDLAVADELGVPVLGPEPAVVELYSTKSGGRMIFIGAEVDVPPGRGDTYSLTQESVLLKYLDEIPEWLARYARPYKTSRYPNWACFLKTFLRQGGVVEAYPPSDSITCLRVDLLLEPGGEVTMLSCGDQLHASCQFEAVGSTVPQTSVHPDTLNSICTRVGQACLQRHIIGYVSVDLVTFLNHDTMEQKVWAIDLNLAYSDQLAMTQMLLMITGGTLNFRTGCLEVPIPIAEKCCEQQITPKPPVLNCYAVIGIHLFHSNLSMLYHCVFFKMCKAHGIGFDKKCKQGTVFALYDSSDRCSIGMITVSEDLQRALVTFARNLSDIHQEISSSKMQGETNFKGLIKNIEDVLMMITQNKLLAVEDKPA</sequence>
<gene>
    <name evidence="2" type="ORF">EXN66_Car004443</name>
</gene>
<dbReference type="PANTHER" id="PTHR14465">
    <property type="entry name" value="IQ DOMAIN-CONTAINING PROTEIN H"/>
    <property type="match status" value="1"/>
</dbReference>
<dbReference type="EMBL" id="CM015715">
    <property type="protein sequence ID" value="KAF3688771.1"/>
    <property type="molecule type" value="Genomic_DNA"/>
</dbReference>
<proteinExistence type="predicted"/>
<keyword evidence="3" id="KW-1185">Reference proteome</keyword>
<reference evidence="3" key="2">
    <citation type="submission" date="2019-02" db="EMBL/GenBank/DDBJ databases">
        <title>Opniocepnalus argus Var Kimnra genome.</title>
        <authorList>
            <person name="Zhou C."/>
            <person name="Xiao S."/>
        </authorList>
    </citation>
    <scope>NUCLEOTIDE SEQUENCE [LARGE SCALE GENOMIC DNA]</scope>
</reference>
<name>A0A6G1PEM9_CHAAH</name>
<dbReference type="InterPro" id="IPR056855">
    <property type="entry name" value="ATP-grasp_IQCH"/>
</dbReference>
<organism evidence="2 3">
    <name type="scientific">Channa argus</name>
    <name type="common">Northern snakehead</name>
    <name type="synonym">Ophicephalus argus</name>
    <dbReference type="NCBI Taxonomy" id="215402"/>
    <lineage>
        <taxon>Eukaryota</taxon>
        <taxon>Metazoa</taxon>
        <taxon>Chordata</taxon>
        <taxon>Craniata</taxon>
        <taxon>Vertebrata</taxon>
        <taxon>Euteleostomi</taxon>
        <taxon>Actinopterygii</taxon>
        <taxon>Neopterygii</taxon>
        <taxon>Teleostei</taxon>
        <taxon>Neoteleostei</taxon>
        <taxon>Acanthomorphata</taxon>
        <taxon>Anabantaria</taxon>
        <taxon>Anabantiformes</taxon>
        <taxon>Channoidei</taxon>
        <taxon>Channidae</taxon>
        <taxon>Channa</taxon>
    </lineage>
</organism>
<evidence type="ECO:0000313" key="2">
    <source>
        <dbReference type="EMBL" id="KAF3688771.1"/>
    </source>
</evidence>
<reference evidence="2 3" key="1">
    <citation type="submission" date="2019-02" db="EMBL/GenBank/DDBJ databases">
        <title>Opniocepnalus argus genome.</title>
        <authorList>
            <person name="Zhou C."/>
            <person name="Xiao S."/>
        </authorList>
    </citation>
    <scope>NUCLEOTIDE SEQUENCE [LARGE SCALE GENOMIC DNA]</scope>
    <source>
        <strain evidence="2">OARG1902GOOAL</strain>
        <tissue evidence="2">Muscle</tissue>
    </source>
</reference>
<dbReference type="InterPro" id="IPR000048">
    <property type="entry name" value="IQ_motif_EF-hand-BS"/>
</dbReference>